<dbReference type="Proteomes" id="UP001273209">
    <property type="component" value="Unassembled WGS sequence"/>
</dbReference>
<dbReference type="AlphaFoldDB" id="A0AAE1M1F1"/>
<sequence>MLHSGLPPIVWGMLADDIPANDLEKPWPMKLSRLPASINLEINIGDRKTSSVGRIPELGLHNCLRQLERPGTLAAELLPGGALLAAWLLDRVADASASTWVMAINMGFSKRWFDEIAHERDPRRAIGPGQATTDD</sequence>
<evidence type="ECO:0000313" key="1">
    <source>
        <dbReference type="EMBL" id="KAK4069716.1"/>
    </source>
</evidence>
<proteinExistence type="predicted"/>
<dbReference type="GeneID" id="87921420"/>
<accession>A0AAE1M1F1</accession>
<reference evidence="1" key="1">
    <citation type="submission" date="2023-11" db="EMBL/GenBank/DDBJ databases">
        <title>The genome sequences of three competitors of mushroom-forming fungi.</title>
        <authorList>
            <person name="Beijen E."/>
            <person name="Ohm R.A."/>
        </authorList>
    </citation>
    <scope>NUCLEOTIDE SEQUENCE</scope>
    <source>
        <strain evidence="1">CBS 100526</strain>
    </source>
</reference>
<gene>
    <name evidence="1" type="ORF">Triagg1_6846</name>
</gene>
<keyword evidence="2" id="KW-1185">Reference proteome</keyword>
<dbReference type="RefSeq" id="XP_062754174.1">
    <property type="nucleotide sequence ID" value="XM_062901515.1"/>
</dbReference>
<name>A0AAE1M1F1_9HYPO</name>
<evidence type="ECO:0000313" key="2">
    <source>
        <dbReference type="Proteomes" id="UP001273209"/>
    </source>
</evidence>
<comment type="caution">
    <text evidence="1">The sequence shown here is derived from an EMBL/GenBank/DDBJ whole genome shotgun (WGS) entry which is preliminary data.</text>
</comment>
<organism evidence="1 2">
    <name type="scientific">Trichoderma aggressivum f. europaeum</name>
    <dbReference type="NCBI Taxonomy" id="173218"/>
    <lineage>
        <taxon>Eukaryota</taxon>
        <taxon>Fungi</taxon>
        <taxon>Dikarya</taxon>
        <taxon>Ascomycota</taxon>
        <taxon>Pezizomycotina</taxon>
        <taxon>Sordariomycetes</taxon>
        <taxon>Hypocreomycetidae</taxon>
        <taxon>Hypocreales</taxon>
        <taxon>Hypocreaceae</taxon>
        <taxon>Trichoderma</taxon>
    </lineage>
</organism>
<protein>
    <submittedName>
        <fullName evidence="1">Uncharacterized protein</fullName>
    </submittedName>
</protein>
<dbReference type="EMBL" id="JAWRVG010000028">
    <property type="protein sequence ID" value="KAK4069716.1"/>
    <property type="molecule type" value="Genomic_DNA"/>
</dbReference>